<dbReference type="EMBL" id="CP077683">
    <property type="protein sequence ID" value="QXE89465.1"/>
    <property type="molecule type" value="Genomic_DNA"/>
</dbReference>
<keyword evidence="2" id="KW-1185">Reference proteome</keyword>
<dbReference type="RefSeq" id="WP_217286144.1">
    <property type="nucleotide sequence ID" value="NZ_CP077683.1"/>
</dbReference>
<reference evidence="1 2" key="1">
    <citation type="submission" date="2021-06" db="EMBL/GenBank/DDBJ databases">
        <title>Gemonas diversity in paddy soil.</title>
        <authorList>
            <person name="Liu G."/>
        </authorList>
    </citation>
    <scope>NUCLEOTIDE SEQUENCE [LARGE SCALE GENOMIC DNA]</scope>
    <source>
        <strain evidence="1 2">RG2</strain>
    </source>
</reference>
<accession>A0ABX8LBS5</accession>
<name>A0ABX8LBS5_9BACT</name>
<gene>
    <name evidence="1" type="ORF">KP001_13530</name>
</gene>
<organism evidence="1 2">
    <name type="scientific">Geomonas subterranea</name>
    <dbReference type="NCBI Taxonomy" id="2847989"/>
    <lineage>
        <taxon>Bacteria</taxon>
        <taxon>Pseudomonadati</taxon>
        <taxon>Thermodesulfobacteriota</taxon>
        <taxon>Desulfuromonadia</taxon>
        <taxon>Geobacterales</taxon>
        <taxon>Geobacteraceae</taxon>
        <taxon>Geomonas</taxon>
    </lineage>
</organism>
<evidence type="ECO:0008006" key="3">
    <source>
        <dbReference type="Google" id="ProtNLM"/>
    </source>
</evidence>
<sequence length="219" mass="25258">MYRNLQDFWHFSRPYRLFQRVSSLSHHLLDKDHELSQRARESLDRLNRDRIACQTRIAALNLPGLARCFDCRGACCHEPSERYFTVIDYWLRRHTPDEVQRYAPRSAPPLHLYYGARLASALRRKPTAAPVPPTPDEPQLSRCSHLGDRGCLLSAAQRPLKCLFYACPGMRKALDEPTRRAYIDEVRELQRISITTFDVLKLEAGVPSHYGAVSLLLTL</sequence>
<proteinExistence type="predicted"/>
<dbReference type="Proteomes" id="UP000683559">
    <property type="component" value="Chromosome"/>
</dbReference>
<evidence type="ECO:0000313" key="2">
    <source>
        <dbReference type="Proteomes" id="UP000683559"/>
    </source>
</evidence>
<evidence type="ECO:0000313" key="1">
    <source>
        <dbReference type="EMBL" id="QXE89465.1"/>
    </source>
</evidence>
<protein>
    <recommendedName>
        <fullName evidence="3">YkgJ family cysteine cluster protein</fullName>
    </recommendedName>
</protein>